<feature type="region of interest" description="Disordered" evidence="7">
    <location>
        <begin position="1"/>
        <end position="37"/>
    </location>
</feature>
<gene>
    <name evidence="9" type="ORF">GSOID_T00000992001</name>
</gene>
<dbReference type="SUPFAM" id="SSF69000">
    <property type="entry name" value="FAD-dependent thiol oxidase"/>
    <property type="match status" value="1"/>
</dbReference>
<evidence type="ECO:0000259" key="8">
    <source>
        <dbReference type="PROSITE" id="PS51324"/>
    </source>
</evidence>
<evidence type="ECO:0000256" key="3">
    <source>
        <dbReference type="ARBA" id="ARBA00022827"/>
    </source>
</evidence>
<evidence type="ECO:0000256" key="7">
    <source>
        <dbReference type="SAM" id="MobiDB-lite"/>
    </source>
</evidence>
<proteinExistence type="predicted"/>
<dbReference type="EMBL" id="FN653015">
    <property type="protein sequence ID" value="CBY20981.1"/>
    <property type="molecule type" value="Genomic_DNA"/>
</dbReference>
<dbReference type="EC" id="1.8.3.2" evidence="6"/>
<dbReference type="PANTHER" id="PTHR12645">
    <property type="entry name" value="ALR/ERV"/>
    <property type="match status" value="1"/>
</dbReference>
<dbReference type="InterPro" id="IPR039799">
    <property type="entry name" value="ALR/ERV"/>
</dbReference>
<dbReference type="InterPro" id="IPR036774">
    <property type="entry name" value="ERV/ALR_sulphydryl_oxid_sf"/>
</dbReference>
<dbReference type="FunCoup" id="E4WQZ2">
    <property type="interactions" value="177"/>
</dbReference>
<dbReference type="Pfam" id="PF04777">
    <property type="entry name" value="Evr1_Alr"/>
    <property type="match status" value="1"/>
</dbReference>
<evidence type="ECO:0000256" key="2">
    <source>
        <dbReference type="ARBA" id="ARBA00022630"/>
    </source>
</evidence>
<protein>
    <recommendedName>
        <fullName evidence="6">Sulfhydryl oxidase</fullName>
        <ecNumber evidence="6">1.8.3.2</ecNumber>
    </recommendedName>
</protein>
<dbReference type="Proteomes" id="UP000001307">
    <property type="component" value="Unassembled WGS sequence"/>
</dbReference>
<keyword evidence="3 6" id="KW-0274">FAD</keyword>
<name>E4WQZ2_OIKDI</name>
<keyword evidence="10" id="KW-1185">Reference proteome</keyword>
<evidence type="ECO:0000313" key="10">
    <source>
        <dbReference type="Proteomes" id="UP000001307"/>
    </source>
</evidence>
<dbReference type="GO" id="GO:0050660">
    <property type="term" value="F:flavin adenine dinucleotide binding"/>
    <property type="evidence" value="ECO:0007669"/>
    <property type="project" value="TreeGrafter"/>
</dbReference>
<dbReference type="PANTHER" id="PTHR12645:SF0">
    <property type="entry name" value="FAD-LINKED SULFHYDRYL OXIDASE ALR"/>
    <property type="match status" value="1"/>
</dbReference>
<dbReference type="GO" id="GO:0005739">
    <property type="term" value="C:mitochondrion"/>
    <property type="evidence" value="ECO:0007669"/>
    <property type="project" value="TreeGrafter"/>
</dbReference>
<evidence type="ECO:0000256" key="1">
    <source>
        <dbReference type="ARBA" id="ARBA00001974"/>
    </source>
</evidence>
<evidence type="ECO:0000256" key="4">
    <source>
        <dbReference type="ARBA" id="ARBA00023002"/>
    </source>
</evidence>
<feature type="compositionally biased region" description="Basic and acidic residues" evidence="7">
    <location>
        <begin position="1"/>
        <end position="13"/>
    </location>
</feature>
<organism evidence="9">
    <name type="scientific">Oikopleura dioica</name>
    <name type="common">Tunicate</name>
    <dbReference type="NCBI Taxonomy" id="34765"/>
    <lineage>
        <taxon>Eukaryota</taxon>
        <taxon>Metazoa</taxon>
        <taxon>Chordata</taxon>
        <taxon>Tunicata</taxon>
        <taxon>Appendicularia</taxon>
        <taxon>Copelata</taxon>
        <taxon>Oikopleuridae</taxon>
        <taxon>Oikopleura</taxon>
    </lineage>
</organism>
<keyword evidence="5" id="KW-1015">Disulfide bond</keyword>
<evidence type="ECO:0000313" key="9">
    <source>
        <dbReference type="EMBL" id="CBY20981.1"/>
    </source>
</evidence>
<dbReference type="AlphaFoldDB" id="E4WQZ2"/>
<comment type="catalytic activity">
    <reaction evidence="6">
        <text>2 R'C(R)SH + O2 = R'C(R)S-S(R)CR' + H2O2</text>
        <dbReference type="Rhea" id="RHEA:17357"/>
        <dbReference type="ChEBI" id="CHEBI:15379"/>
        <dbReference type="ChEBI" id="CHEBI:16240"/>
        <dbReference type="ChEBI" id="CHEBI:16520"/>
        <dbReference type="ChEBI" id="CHEBI:17412"/>
        <dbReference type="EC" id="1.8.3.2"/>
    </reaction>
</comment>
<dbReference type="InParanoid" id="E4WQZ2"/>
<accession>E4WQZ2</accession>
<keyword evidence="2 6" id="KW-0285">Flavoprotein</keyword>
<dbReference type="GO" id="GO:0016971">
    <property type="term" value="F:flavin-dependent sulfhydryl oxidase activity"/>
    <property type="evidence" value="ECO:0007669"/>
    <property type="project" value="InterPro"/>
</dbReference>
<dbReference type="Gene3D" id="1.20.120.310">
    <property type="entry name" value="ERV/ALR sulfhydryl oxidase domain"/>
    <property type="match status" value="1"/>
</dbReference>
<sequence>MPRSRRDRERADEQDSYSFDFDPVASSGPKGVQLNPDGTPCRACTSVQDVKQRLGDAFGGTSSNSRSDCAPDAYQIGNAGWTILHTMAAYYPEKPSPEKKAAVINFYDAFSKLYPCSHCADDLRQDLKTFNVKNESRASLSIWTCEMHNRVNEKLGKEQYKCDLDWLDQRWRDGWKDGSCDF</sequence>
<dbReference type="PROSITE" id="PS51324">
    <property type="entry name" value="ERV_ALR"/>
    <property type="match status" value="1"/>
</dbReference>
<dbReference type="OrthoDB" id="17199at2759"/>
<keyword evidence="4 6" id="KW-0560">Oxidoreductase</keyword>
<comment type="cofactor">
    <cofactor evidence="1 6">
        <name>FAD</name>
        <dbReference type="ChEBI" id="CHEBI:57692"/>
    </cofactor>
</comment>
<evidence type="ECO:0000256" key="6">
    <source>
        <dbReference type="RuleBase" id="RU371123"/>
    </source>
</evidence>
<reference evidence="9" key="1">
    <citation type="journal article" date="2010" name="Science">
        <title>Plasticity of animal genome architecture unmasked by rapid evolution of a pelagic tunicate.</title>
        <authorList>
            <person name="Denoeud F."/>
            <person name="Henriet S."/>
            <person name="Mungpakdee S."/>
            <person name="Aury J.M."/>
            <person name="Da Silva C."/>
            <person name="Brinkmann H."/>
            <person name="Mikhaleva J."/>
            <person name="Olsen L.C."/>
            <person name="Jubin C."/>
            <person name="Canestro C."/>
            <person name="Bouquet J.M."/>
            <person name="Danks G."/>
            <person name="Poulain J."/>
            <person name="Campsteijn C."/>
            <person name="Adamski M."/>
            <person name="Cross I."/>
            <person name="Yadetie F."/>
            <person name="Muffato M."/>
            <person name="Louis A."/>
            <person name="Butcher S."/>
            <person name="Tsagkogeorga G."/>
            <person name="Konrad A."/>
            <person name="Singh S."/>
            <person name="Jensen M.F."/>
            <person name="Cong E.H."/>
            <person name="Eikeseth-Otteraa H."/>
            <person name="Noel B."/>
            <person name="Anthouard V."/>
            <person name="Porcel B.M."/>
            <person name="Kachouri-Lafond R."/>
            <person name="Nishino A."/>
            <person name="Ugolini M."/>
            <person name="Chourrout P."/>
            <person name="Nishida H."/>
            <person name="Aasland R."/>
            <person name="Huzurbazar S."/>
            <person name="Westhof E."/>
            <person name="Delsuc F."/>
            <person name="Lehrach H."/>
            <person name="Reinhardt R."/>
            <person name="Weissenbach J."/>
            <person name="Roy S.W."/>
            <person name="Artiguenave F."/>
            <person name="Postlethwait J.H."/>
            <person name="Manak J.R."/>
            <person name="Thompson E.M."/>
            <person name="Jaillon O."/>
            <person name="Du Pasquier L."/>
            <person name="Boudinot P."/>
            <person name="Liberles D.A."/>
            <person name="Volff J.N."/>
            <person name="Philippe H."/>
            <person name="Lenhard B."/>
            <person name="Roest Crollius H."/>
            <person name="Wincker P."/>
            <person name="Chourrout D."/>
        </authorList>
    </citation>
    <scope>NUCLEOTIDE SEQUENCE [LARGE SCALE GENOMIC DNA]</scope>
</reference>
<dbReference type="InterPro" id="IPR017905">
    <property type="entry name" value="ERV/ALR_sulphydryl_oxidase"/>
</dbReference>
<feature type="domain" description="ERV/ALR sulfhydryl oxidase" evidence="8">
    <location>
        <begin position="69"/>
        <end position="171"/>
    </location>
</feature>
<evidence type="ECO:0000256" key="5">
    <source>
        <dbReference type="ARBA" id="ARBA00023157"/>
    </source>
</evidence>